<feature type="domain" description="Peptidase A1" evidence="3">
    <location>
        <begin position="57"/>
        <end position="441"/>
    </location>
</feature>
<dbReference type="InterPro" id="IPR001461">
    <property type="entry name" value="Aspartic_peptidase_A1"/>
</dbReference>
<dbReference type="InterPro" id="IPR021109">
    <property type="entry name" value="Peptidase_aspartic_dom_sf"/>
</dbReference>
<accession>A0ABN8VLE8</accession>
<keyword evidence="5" id="KW-1185">Reference proteome</keyword>
<evidence type="ECO:0000256" key="1">
    <source>
        <dbReference type="ARBA" id="ARBA00007447"/>
    </source>
</evidence>
<evidence type="ECO:0000313" key="4">
    <source>
        <dbReference type="EMBL" id="CAI1847947.1"/>
    </source>
</evidence>
<evidence type="ECO:0000313" key="5">
    <source>
        <dbReference type="Proteomes" id="UP001152964"/>
    </source>
</evidence>
<gene>
    <name evidence="4" type="primary">U6500B04570</name>
    <name evidence="4" type="ORF">SEUBUCD650_0B04570</name>
</gene>
<dbReference type="EMBL" id="OX291492">
    <property type="protein sequence ID" value="CAI1847947.1"/>
    <property type="molecule type" value="Genomic_DNA"/>
</dbReference>
<organism evidence="4 5">
    <name type="scientific">Saccharomyces eubayanus</name>
    <name type="common">Yeast</name>
    <dbReference type="NCBI Taxonomy" id="1080349"/>
    <lineage>
        <taxon>Eukaryota</taxon>
        <taxon>Fungi</taxon>
        <taxon>Dikarya</taxon>
        <taxon>Ascomycota</taxon>
        <taxon>Saccharomycotina</taxon>
        <taxon>Saccharomycetes</taxon>
        <taxon>Saccharomycetales</taxon>
        <taxon>Saccharomycetaceae</taxon>
        <taxon>Saccharomyces</taxon>
    </lineage>
</organism>
<dbReference type="PANTHER" id="PTHR47966:SF51">
    <property type="entry name" value="BETA-SITE APP-CLEAVING ENZYME, ISOFORM A-RELATED"/>
    <property type="match status" value="1"/>
</dbReference>
<dbReference type="SUPFAM" id="SSF50630">
    <property type="entry name" value="Acid proteases"/>
    <property type="match status" value="1"/>
</dbReference>
<dbReference type="Gene3D" id="2.40.70.10">
    <property type="entry name" value="Acid Proteases"/>
    <property type="match status" value="2"/>
</dbReference>
<dbReference type="Pfam" id="PF00026">
    <property type="entry name" value="Asp"/>
    <property type="match status" value="1"/>
</dbReference>
<comment type="similarity">
    <text evidence="1">Belongs to the peptidase A1 family.</text>
</comment>
<proteinExistence type="inferred from homology"/>
<protein>
    <recommendedName>
        <fullName evidence="3">Peptidase A1 domain-containing protein</fullName>
    </recommendedName>
</protein>
<feature type="chain" id="PRO_5046496193" description="Peptidase A1 domain-containing protein" evidence="2">
    <location>
        <begin position="21"/>
        <end position="601"/>
    </location>
</feature>
<keyword evidence="2" id="KW-0732">Signal</keyword>
<dbReference type="Proteomes" id="UP001152964">
    <property type="component" value="Chromosome 2"/>
</dbReference>
<sequence length="601" mass="64283">MSRLSLLFLWLISIIRFASATALTTTKAITAAKSKSSSSAVAPFPVLAVGKDGRGNYFVNSTFGTPSQPQRLAIDIIQPYINLVSGMNESRCGIADACRNAPHYFMNESTSSTPVSPGQIYELFFVDGRVLNCTLVTDNMNFTNVSAENASASSVNNLNEKRDSVQFGSGSLSISNVSFFNIESSNFGTAGMLGLGGKIANPGTEYDSSQFTETSFFLSLLNNAGIIECPSYSLWLAGDTSTYQSYKESIPDCGKLLLGGVDPSLFTGTLGKFDLIPYVDPASNAVSIGYPIIPLGPIYIISNSGQSMNMTSKDFLSPVLLDSTSSVSYLPTSTIIQIAVQIAATYVESLDRWLVQCSMADMGVTLGFMFRALKIEIPLSDLLSSTYDTTTNSSMFFSSGEEACFLTLYANTNTGVNILGEAFMKNIYMAMNLDDNTIAIAQAKKIEGGAITDEASETNASSAYSVIKKIRSGYIPYAKTMNSTNTKNMTLYPSYKSGYMFTVPGQLTAAYSDGVIAGAGRSFYDTSRSTTTTKSSSSLFDSFSVSASGDCALNSSNKTSTFSGRAVRLSNPYISKHDSVGFVARVASLILLSVFSVLILL</sequence>
<name>A0ABN8VLE8_SACEU</name>
<dbReference type="PANTHER" id="PTHR47966">
    <property type="entry name" value="BETA-SITE APP-CLEAVING ENZYME, ISOFORM A-RELATED"/>
    <property type="match status" value="1"/>
</dbReference>
<reference evidence="4" key="1">
    <citation type="submission" date="2022-08" db="EMBL/GenBank/DDBJ databases">
        <authorList>
            <person name="Byrne P K."/>
        </authorList>
    </citation>
    <scope>NUCLEOTIDE SEQUENCE</scope>
    <source>
        <strain evidence="4">UCD650</strain>
    </source>
</reference>
<evidence type="ECO:0000256" key="2">
    <source>
        <dbReference type="SAM" id="SignalP"/>
    </source>
</evidence>
<evidence type="ECO:0000259" key="3">
    <source>
        <dbReference type="PROSITE" id="PS51767"/>
    </source>
</evidence>
<dbReference type="InterPro" id="IPR033121">
    <property type="entry name" value="PEPTIDASE_A1"/>
</dbReference>
<feature type="signal peptide" evidence="2">
    <location>
        <begin position="1"/>
        <end position="20"/>
    </location>
</feature>
<dbReference type="PROSITE" id="PS51767">
    <property type="entry name" value="PEPTIDASE_A1"/>
    <property type="match status" value="1"/>
</dbReference>